<proteinExistence type="predicted"/>
<dbReference type="InterPro" id="IPR050206">
    <property type="entry name" value="FtsK/SpoIIIE/SftA"/>
</dbReference>
<feature type="domain" description="FtsK gamma" evidence="2">
    <location>
        <begin position="1"/>
        <end position="65"/>
    </location>
</feature>
<dbReference type="SUPFAM" id="SSF46785">
    <property type="entry name" value="Winged helix' DNA-binding domain"/>
    <property type="match status" value="1"/>
</dbReference>
<sequence length="72" mass="7806">MIDADLMDLCRDLVIQTQRGSASMLQRKLRIGYALAMAVLDALEAEGVVGPSQGSLPRDVLVTPDGPPRRWA</sequence>
<protein>
    <submittedName>
        <fullName evidence="3">DNA translocase FtsK</fullName>
    </submittedName>
</protein>
<dbReference type="Proteomes" id="UP000829494">
    <property type="component" value="Chromosome"/>
</dbReference>
<name>A0ABY3Z579_STRRM</name>
<reference evidence="3 4" key="1">
    <citation type="submission" date="2022-03" db="EMBL/GenBank/DDBJ databases">
        <title>Complete genome of Streptomyces rimosus ssp. rimosus R7 (=ATCC 10970).</title>
        <authorList>
            <person name="Beganovic S."/>
            <person name="Ruckert C."/>
            <person name="Busche T."/>
            <person name="Kalinowski J."/>
            <person name="Wittmann C."/>
        </authorList>
    </citation>
    <scope>NUCLEOTIDE SEQUENCE [LARGE SCALE GENOMIC DNA]</scope>
    <source>
        <strain evidence="3 4">R7</strain>
    </source>
</reference>
<evidence type="ECO:0000256" key="1">
    <source>
        <dbReference type="SAM" id="MobiDB-lite"/>
    </source>
</evidence>
<dbReference type="GeneID" id="66855770"/>
<dbReference type="RefSeq" id="WP_226048691.1">
    <property type="nucleotide sequence ID" value="NZ_CP043497.1"/>
</dbReference>
<dbReference type="PANTHER" id="PTHR22683">
    <property type="entry name" value="SPORULATION PROTEIN RELATED"/>
    <property type="match status" value="1"/>
</dbReference>
<organism evidence="3 4">
    <name type="scientific">Streptomyces rimosus subsp. rimosus</name>
    <dbReference type="NCBI Taxonomy" id="132474"/>
    <lineage>
        <taxon>Bacteria</taxon>
        <taxon>Bacillati</taxon>
        <taxon>Actinomycetota</taxon>
        <taxon>Actinomycetes</taxon>
        <taxon>Kitasatosporales</taxon>
        <taxon>Streptomycetaceae</taxon>
        <taxon>Streptomyces</taxon>
    </lineage>
</organism>
<dbReference type="InterPro" id="IPR018541">
    <property type="entry name" value="Ftsk_gamma"/>
</dbReference>
<dbReference type="Pfam" id="PF09397">
    <property type="entry name" value="FtsK_gamma"/>
    <property type="match status" value="1"/>
</dbReference>
<evidence type="ECO:0000313" key="4">
    <source>
        <dbReference type="Proteomes" id="UP000829494"/>
    </source>
</evidence>
<accession>A0ABY3Z579</accession>
<feature type="region of interest" description="Disordered" evidence="1">
    <location>
        <begin position="50"/>
        <end position="72"/>
    </location>
</feature>
<keyword evidence="4" id="KW-1185">Reference proteome</keyword>
<dbReference type="InterPro" id="IPR036390">
    <property type="entry name" value="WH_DNA-bd_sf"/>
</dbReference>
<evidence type="ECO:0000313" key="3">
    <source>
        <dbReference type="EMBL" id="UNZ05119.1"/>
    </source>
</evidence>
<evidence type="ECO:0000259" key="2">
    <source>
        <dbReference type="SMART" id="SM00843"/>
    </source>
</evidence>
<dbReference type="EMBL" id="CP094298">
    <property type="protein sequence ID" value="UNZ05119.1"/>
    <property type="molecule type" value="Genomic_DNA"/>
</dbReference>
<dbReference type="PANTHER" id="PTHR22683:SF41">
    <property type="entry name" value="DNA TRANSLOCASE FTSK"/>
    <property type="match status" value="1"/>
</dbReference>
<dbReference type="Gene3D" id="1.10.10.10">
    <property type="entry name" value="Winged helix-like DNA-binding domain superfamily/Winged helix DNA-binding domain"/>
    <property type="match status" value="1"/>
</dbReference>
<dbReference type="SMART" id="SM00843">
    <property type="entry name" value="Ftsk_gamma"/>
    <property type="match status" value="1"/>
</dbReference>
<dbReference type="InterPro" id="IPR036388">
    <property type="entry name" value="WH-like_DNA-bd_sf"/>
</dbReference>
<gene>
    <name evidence="3" type="primary">ftsK3</name>
    <name evidence="3" type="ORF">SRIMR7_23465</name>
</gene>